<reference evidence="11" key="1">
    <citation type="journal article" date="2019" name="Int. J. Syst. Evol. Microbiol.">
        <title>The Global Catalogue of Microorganisms (GCM) 10K type strain sequencing project: providing services to taxonomists for standard genome sequencing and annotation.</title>
        <authorList>
            <consortium name="The Broad Institute Genomics Platform"/>
            <consortium name="The Broad Institute Genome Sequencing Center for Infectious Disease"/>
            <person name="Wu L."/>
            <person name="Ma J."/>
        </authorList>
    </citation>
    <scope>NUCLEOTIDE SEQUENCE [LARGE SCALE GENOMIC DNA]</scope>
    <source>
        <strain evidence="11">KCTC 42182</strain>
    </source>
</reference>
<proteinExistence type="inferred from homology"/>
<keyword evidence="11" id="KW-1185">Reference proteome</keyword>
<evidence type="ECO:0000256" key="6">
    <source>
        <dbReference type="ARBA" id="ARBA00047615"/>
    </source>
</evidence>
<comment type="caution">
    <text evidence="10">The sequence shown here is derived from an EMBL/GenBank/DDBJ whole genome shotgun (WGS) entry which is preliminary data.</text>
</comment>
<evidence type="ECO:0000313" key="11">
    <source>
        <dbReference type="Proteomes" id="UP001595711"/>
    </source>
</evidence>
<dbReference type="NCBIfam" id="TIGR00017">
    <property type="entry name" value="cmk"/>
    <property type="match status" value="1"/>
</dbReference>
<dbReference type="CDD" id="cd02020">
    <property type="entry name" value="CMPK"/>
    <property type="match status" value="1"/>
</dbReference>
<sequence>MSAELPSAPVSSSAVVIAVDGPVAAGKGTLARRLAALYGYAYLDTGALYRAVGAKVLREGGDPGNPVAAAAAAAGLTDADLKAPELRSEPVGLAASKVAAIPAVRAALLDYQRRYAATPPGGQPGAVLDGRDIGTVVCPEAAVKLFITARDEVRATRRHKELIDKGENPTYDQVLADLRRRDAQDQARETAPLKPAGDAHLLDTSDLDIEAAVQAAQDIVAAVLQP</sequence>
<comment type="subcellular location">
    <subcellularLocation>
        <location evidence="8">Cytoplasm</location>
    </subcellularLocation>
</comment>
<evidence type="ECO:0000256" key="7">
    <source>
        <dbReference type="ARBA" id="ARBA00048478"/>
    </source>
</evidence>
<dbReference type="EC" id="2.7.4.25" evidence="8"/>
<evidence type="ECO:0000256" key="4">
    <source>
        <dbReference type="ARBA" id="ARBA00022777"/>
    </source>
</evidence>
<evidence type="ECO:0000313" key="10">
    <source>
        <dbReference type="EMBL" id="MFC3676046.1"/>
    </source>
</evidence>
<dbReference type="HAMAP" id="MF_00238">
    <property type="entry name" value="Cytidyl_kinase_type1"/>
    <property type="match status" value="1"/>
</dbReference>
<keyword evidence="5 8" id="KW-0067">ATP-binding</keyword>
<accession>A0ABV7VF04</accession>
<evidence type="ECO:0000256" key="3">
    <source>
        <dbReference type="ARBA" id="ARBA00022741"/>
    </source>
</evidence>
<evidence type="ECO:0000256" key="1">
    <source>
        <dbReference type="ARBA" id="ARBA00009427"/>
    </source>
</evidence>
<evidence type="ECO:0000256" key="5">
    <source>
        <dbReference type="ARBA" id="ARBA00022840"/>
    </source>
</evidence>
<gene>
    <name evidence="8 10" type="primary">cmk</name>
    <name evidence="10" type="ORF">ACFOOQ_10865</name>
</gene>
<comment type="catalytic activity">
    <reaction evidence="6 8">
        <text>dCMP + ATP = dCDP + ADP</text>
        <dbReference type="Rhea" id="RHEA:25094"/>
        <dbReference type="ChEBI" id="CHEBI:30616"/>
        <dbReference type="ChEBI" id="CHEBI:57566"/>
        <dbReference type="ChEBI" id="CHEBI:58593"/>
        <dbReference type="ChEBI" id="CHEBI:456216"/>
        <dbReference type="EC" id="2.7.4.25"/>
    </reaction>
</comment>
<keyword evidence="4 8" id="KW-0418">Kinase</keyword>
<dbReference type="Pfam" id="PF02224">
    <property type="entry name" value="Cytidylate_kin"/>
    <property type="match status" value="1"/>
</dbReference>
<dbReference type="InterPro" id="IPR003136">
    <property type="entry name" value="Cytidylate_kin"/>
</dbReference>
<comment type="catalytic activity">
    <reaction evidence="7 8">
        <text>CMP + ATP = CDP + ADP</text>
        <dbReference type="Rhea" id="RHEA:11600"/>
        <dbReference type="ChEBI" id="CHEBI:30616"/>
        <dbReference type="ChEBI" id="CHEBI:58069"/>
        <dbReference type="ChEBI" id="CHEBI:60377"/>
        <dbReference type="ChEBI" id="CHEBI:456216"/>
        <dbReference type="EC" id="2.7.4.25"/>
    </reaction>
</comment>
<keyword evidence="3 8" id="KW-0547">Nucleotide-binding</keyword>
<organism evidence="10 11">
    <name type="scientific">Ferrovibrio xuzhouensis</name>
    <dbReference type="NCBI Taxonomy" id="1576914"/>
    <lineage>
        <taxon>Bacteria</taxon>
        <taxon>Pseudomonadati</taxon>
        <taxon>Pseudomonadota</taxon>
        <taxon>Alphaproteobacteria</taxon>
        <taxon>Rhodospirillales</taxon>
        <taxon>Rhodospirillaceae</taxon>
        <taxon>Ferrovibrio</taxon>
    </lineage>
</organism>
<evidence type="ECO:0000259" key="9">
    <source>
        <dbReference type="Pfam" id="PF02224"/>
    </source>
</evidence>
<evidence type="ECO:0000256" key="2">
    <source>
        <dbReference type="ARBA" id="ARBA00022679"/>
    </source>
</evidence>
<evidence type="ECO:0000256" key="8">
    <source>
        <dbReference type="HAMAP-Rule" id="MF_00238"/>
    </source>
</evidence>
<dbReference type="SUPFAM" id="SSF52540">
    <property type="entry name" value="P-loop containing nucleoside triphosphate hydrolases"/>
    <property type="match status" value="1"/>
</dbReference>
<keyword evidence="2 8" id="KW-0808">Transferase</keyword>
<dbReference type="Gene3D" id="3.40.50.300">
    <property type="entry name" value="P-loop containing nucleotide triphosphate hydrolases"/>
    <property type="match status" value="1"/>
</dbReference>
<dbReference type="InterPro" id="IPR011994">
    <property type="entry name" value="Cytidylate_kinase_dom"/>
</dbReference>
<dbReference type="Proteomes" id="UP001595711">
    <property type="component" value="Unassembled WGS sequence"/>
</dbReference>
<dbReference type="InterPro" id="IPR027417">
    <property type="entry name" value="P-loop_NTPase"/>
</dbReference>
<comment type="similarity">
    <text evidence="1 8">Belongs to the cytidylate kinase family. Type 1 subfamily.</text>
</comment>
<protein>
    <recommendedName>
        <fullName evidence="8">Cytidylate kinase</fullName>
        <shortName evidence="8">CK</shortName>
        <ecNumber evidence="8">2.7.4.25</ecNumber>
    </recommendedName>
    <alternativeName>
        <fullName evidence="8">Cytidine monophosphate kinase</fullName>
        <shortName evidence="8">CMP kinase</shortName>
    </alternativeName>
</protein>
<feature type="domain" description="Cytidylate kinase" evidence="9">
    <location>
        <begin position="17"/>
        <end position="216"/>
    </location>
</feature>
<dbReference type="EMBL" id="JBHRYJ010000002">
    <property type="protein sequence ID" value="MFC3676046.1"/>
    <property type="molecule type" value="Genomic_DNA"/>
</dbReference>
<keyword evidence="8" id="KW-0963">Cytoplasm</keyword>
<feature type="binding site" evidence="8">
    <location>
        <begin position="21"/>
        <end position="29"/>
    </location>
    <ligand>
        <name>ATP</name>
        <dbReference type="ChEBI" id="CHEBI:30616"/>
    </ligand>
</feature>
<dbReference type="RefSeq" id="WP_379725922.1">
    <property type="nucleotide sequence ID" value="NZ_JBHRYJ010000002.1"/>
</dbReference>
<dbReference type="GO" id="GO:0016301">
    <property type="term" value="F:kinase activity"/>
    <property type="evidence" value="ECO:0007669"/>
    <property type="project" value="UniProtKB-KW"/>
</dbReference>
<name>A0ABV7VF04_9PROT</name>